<dbReference type="AlphaFoldDB" id="A0A7D5L8U6"/>
<dbReference type="InterPro" id="IPR000073">
    <property type="entry name" value="AB_hydrolase_1"/>
</dbReference>
<feature type="domain" description="AB hydrolase-1" evidence="1">
    <location>
        <begin position="38"/>
        <end position="256"/>
    </location>
</feature>
<dbReference type="OrthoDB" id="247398at2157"/>
<dbReference type="EMBL" id="CP058579">
    <property type="protein sequence ID" value="QLG60627.1"/>
    <property type="molecule type" value="Genomic_DNA"/>
</dbReference>
<dbReference type="InterPro" id="IPR050471">
    <property type="entry name" value="AB_hydrolase"/>
</dbReference>
<sequence length="267" mass="28349">MPHATDGDVRLYYETHGEGYAAEGDDAVGTVAFCGELGFGPWQWGWQHAALAGPYETVVPATRGTDDSDAPPGPCSMADLAADLETVLSDAGVRSTHLVGVGLGGMVALTAALRSERIRRLVLVGAGASGDGLNPDPLRVDLTDFAAIERTLEAAFSREFVDSHPDVLSRIAEWRAAEDAGPEAWDATRAALDAFDLSDRLYEVTNETLVLHGSEDRITPPVRGEELAEGLPRGTFEAVEGAGHLANVERSKPVNDRILAFLGEMSP</sequence>
<dbReference type="SUPFAM" id="SSF53474">
    <property type="entry name" value="alpha/beta-Hydrolases"/>
    <property type="match status" value="1"/>
</dbReference>
<gene>
    <name evidence="2" type="ORF">HUG12_02245</name>
</gene>
<evidence type="ECO:0000313" key="2">
    <source>
        <dbReference type="EMBL" id="QLG60627.1"/>
    </source>
</evidence>
<name>A0A7D5L8U6_9EURY</name>
<protein>
    <submittedName>
        <fullName evidence="2">Alpha/beta fold hydrolase</fullName>
    </submittedName>
</protein>
<dbReference type="PANTHER" id="PTHR43433">
    <property type="entry name" value="HYDROLASE, ALPHA/BETA FOLD FAMILY PROTEIN"/>
    <property type="match status" value="1"/>
</dbReference>
<dbReference type="InterPro" id="IPR029058">
    <property type="entry name" value="AB_hydrolase_fold"/>
</dbReference>
<dbReference type="RefSeq" id="WP_179267213.1">
    <property type="nucleotide sequence ID" value="NZ_CP058579.1"/>
</dbReference>
<keyword evidence="3" id="KW-1185">Reference proteome</keyword>
<dbReference type="PANTHER" id="PTHR43433:SF5">
    <property type="entry name" value="AB HYDROLASE-1 DOMAIN-CONTAINING PROTEIN"/>
    <property type="match status" value="1"/>
</dbReference>
<dbReference type="Proteomes" id="UP000509626">
    <property type="component" value="Chromosome"/>
</dbReference>
<reference evidence="2 3" key="1">
    <citation type="submission" date="2020-06" db="EMBL/GenBank/DDBJ databases">
        <title>NJ-3-1, isolated from saline soil.</title>
        <authorList>
            <person name="Cui H.L."/>
            <person name="Shi X."/>
        </authorList>
    </citation>
    <scope>NUCLEOTIDE SEQUENCE [LARGE SCALE GENOMIC DNA]</scope>
    <source>
        <strain evidence="2 3">NJ-3-1</strain>
    </source>
</reference>
<evidence type="ECO:0000259" key="1">
    <source>
        <dbReference type="Pfam" id="PF12697"/>
    </source>
</evidence>
<dbReference type="GO" id="GO:0016787">
    <property type="term" value="F:hydrolase activity"/>
    <property type="evidence" value="ECO:0007669"/>
    <property type="project" value="UniProtKB-KW"/>
</dbReference>
<dbReference type="Pfam" id="PF12697">
    <property type="entry name" value="Abhydrolase_6"/>
    <property type="match status" value="1"/>
</dbReference>
<proteinExistence type="predicted"/>
<keyword evidence="2" id="KW-0378">Hydrolase</keyword>
<evidence type="ECO:0000313" key="3">
    <source>
        <dbReference type="Proteomes" id="UP000509626"/>
    </source>
</evidence>
<dbReference type="GeneID" id="56036242"/>
<organism evidence="2 3">
    <name type="scientific">Halorarum salinum</name>
    <dbReference type="NCBI Taxonomy" id="2743089"/>
    <lineage>
        <taxon>Archaea</taxon>
        <taxon>Methanobacteriati</taxon>
        <taxon>Methanobacteriota</taxon>
        <taxon>Stenosarchaea group</taxon>
        <taxon>Halobacteria</taxon>
        <taxon>Halobacteriales</taxon>
        <taxon>Haloferacaceae</taxon>
        <taxon>Halorarum</taxon>
    </lineage>
</organism>
<accession>A0A7D5L8U6</accession>
<dbReference type="Gene3D" id="3.40.50.1820">
    <property type="entry name" value="alpha/beta hydrolase"/>
    <property type="match status" value="1"/>
</dbReference>
<dbReference type="KEGG" id="halu:HUG12_02245"/>